<organism evidence="2 3">
    <name type="scientific">Hanseniaspora guilliermondii</name>
    <dbReference type="NCBI Taxonomy" id="56406"/>
    <lineage>
        <taxon>Eukaryota</taxon>
        <taxon>Fungi</taxon>
        <taxon>Dikarya</taxon>
        <taxon>Ascomycota</taxon>
        <taxon>Saccharomycotina</taxon>
        <taxon>Saccharomycetes</taxon>
        <taxon>Saccharomycodales</taxon>
        <taxon>Saccharomycodaceae</taxon>
        <taxon>Hanseniaspora</taxon>
    </lineage>
</organism>
<dbReference type="Pfam" id="PF10406">
    <property type="entry name" value="TAF8_C"/>
    <property type="match status" value="1"/>
</dbReference>
<dbReference type="AlphaFoldDB" id="A0A1L0FPV8"/>
<protein>
    <recommendedName>
        <fullName evidence="1">Transcription factor TFIID subunit 8 C-terminal domain-containing protein</fullName>
    </recommendedName>
</protein>
<name>A0A1L0FPV8_9ASCO</name>
<dbReference type="EMBL" id="FQNF01000122">
    <property type="protein sequence ID" value="SGZ41614.1"/>
    <property type="molecule type" value="Genomic_DNA"/>
</dbReference>
<accession>A0A1L0FPV8</accession>
<evidence type="ECO:0000313" key="3">
    <source>
        <dbReference type="Proteomes" id="UP000183365"/>
    </source>
</evidence>
<reference evidence="3" key="1">
    <citation type="submission" date="2016-11" db="EMBL/GenBank/DDBJ databases">
        <authorList>
            <person name="Guldener U."/>
        </authorList>
    </citation>
    <scope>NUCLEOTIDE SEQUENCE [LARGE SCALE GENOMIC DNA]</scope>
</reference>
<gene>
    <name evidence="2" type="ORF">HGUI_03815</name>
</gene>
<sequence>MKHSDISKIDLPDFLPQLPDDFTYKKTNVFYLPSFSQDINDDVDVLNDSENLYKLEKVFKDATSKQDSSSGQDEHAAKDNKSIISNKATYLTYHNTLNNDYFINNLPSLTVTKNLNTRKDIDILRVVESRIKQRKGIESKEIKRENNIKRNVFVNQLQSNNTTFFDIKLPDNKFSHENYIKMDKLRTKKINKFKENEVAWQQMKYDIFKRLELEYKLRKEMEMEEKRLKEMAELKRRQDEEAMSIPQHEEIEEKQTKMVFKLAPVEKPTEPALKPIKLSFGGIPIRHPVKQESDETLLKEKWVTLKCNPEYLKNLVRE</sequence>
<proteinExistence type="predicted"/>
<feature type="domain" description="Transcription factor TFIID subunit 8 C-terminal" evidence="1">
    <location>
        <begin position="11"/>
        <end position="30"/>
    </location>
</feature>
<evidence type="ECO:0000313" key="2">
    <source>
        <dbReference type="EMBL" id="SGZ41614.1"/>
    </source>
</evidence>
<evidence type="ECO:0000259" key="1">
    <source>
        <dbReference type="Pfam" id="PF10406"/>
    </source>
</evidence>
<dbReference type="OrthoDB" id="3973096at2759"/>
<keyword evidence="3" id="KW-1185">Reference proteome</keyword>
<dbReference type="InterPro" id="IPR019473">
    <property type="entry name" value="TFIID_su8_C"/>
</dbReference>
<dbReference type="VEuPathDB" id="FungiDB:HGUI_03815"/>
<dbReference type="Proteomes" id="UP000183365">
    <property type="component" value="Unassembled WGS sequence"/>
</dbReference>